<dbReference type="PROSITE" id="PS51012">
    <property type="entry name" value="ABC_TM2"/>
    <property type="match status" value="1"/>
</dbReference>
<feature type="transmembrane region" description="Helical" evidence="12">
    <location>
        <begin position="78"/>
        <end position="101"/>
    </location>
</feature>
<sequence>MPFESRAANAAPSRQTGLDWGPPRFSLRFVPVWRRNFLVWKKLAFTSVLGNLADPLIYMLGLGYGLGRLLPQIEGQPYVMFLAAGTVCASTMNAATFEALYSAFSRMHVQKTWEAILNTPLALDDVLTAELVWAACKSLLSGVAILVVATALGLITSPLALLAVPVIFLTGLAFSALGLIWNALAKGYDFFMYYFTLFVTPMTLISGVFFPAAELPPVVAAVGEVLPLSHAVKLIRPLLAGQWPAAAFAHLAALLAITGAAFWVATVLTRRRLLK</sequence>
<evidence type="ECO:0000256" key="3">
    <source>
        <dbReference type="ARBA" id="ARBA00011350"/>
    </source>
</evidence>
<dbReference type="GO" id="GO:0140359">
    <property type="term" value="F:ABC-type transporter activity"/>
    <property type="evidence" value="ECO:0007669"/>
    <property type="project" value="InterPro"/>
</dbReference>
<dbReference type="KEGG" id="otr:OTERR_00590"/>
<dbReference type="InterPro" id="IPR013525">
    <property type="entry name" value="ABC2_TM"/>
</dbReference>
<gene>
    <name evidence="14" type="primary">nodJ</name>
    <name evidence="14" type="ORF">OTERR_00590</name>
</gene>
<reference evidence="14 15" key="1">
    <citation type="submission" date="2017-07" db="EMBL/GenBank/DDBJ databases">
        <title>Complete genome sequence of Oryzomicrobium terrae TPP412.</title>
        <authorList>
            <person name="Chiu L.-W."/>
            <person name="Lo K.-J."/>
            <person name="Tsai Y.-M."/>
            <person name="Lin S.-S."/>
            <person name="Kuo C.-H."/>
            <person name="Liu C.-T."/>
        </authorList>
    </citation>
    <scope>NUCLEOTIDE SEQUENCE [LARGE SCALE GENOMIC DNA]</scope>
    <source>
        <strain evidence="14 15">TPP412</strain>
    </source>
</reference>
<feature type="transmembrane region" description="Helical" evidence="12">
    <location>
        <begin position="191"/>
        <end position="210"/>
    </location>
</feature>
<evidence type="ECO:0000256" key="11">
    <source>
        <dbReference type="ARBA" id="ARBA00025119"/>
    </source>
</evidence>
<evidence type="ECO:0000256" key="1">
    <source>
        <dbReference type="ARBA" id="ARBA00004429"/>
    </source>
</evidence>
<comment type="subunit">
    <text evidence="3">The complex is composed of two ATP-binding proteins (NodI) and two transmembrane proteins (NodJ).</text>
</comment>
<feature type="transmembrane region" description="Helical" evidence="12">
    <location>
        <begin position="247"/>
        <end position="268"/>
    </location>
</feature>
<evidence type="ECO:0000313" key="14">
    <source>
        <dbReference type="EMBL" id="QEL63535.1"/>
    </source>
</evidence>
<evidence type="ECO:0000256" key="6">
    <source>
        <dbReference type="ARBA" id="ARBA00022475"/>
    </source>
</evidence>
<evidence type="ECO:0000256" key="5">
    <source>
        <dbReference type="ARBA" id="ARBA00022458"/>
    </source>
</evidence>
<evidence type="ECO:0000256" key="2">
    <source>
        <dbReference type="ARBA" id="ARBA00008394"/>
    </source>
</evidence>
<dbReference type="InterPro" id="IPR005981">
    <property type="entry name" value="ABC_transptNodJ"/>
</dbReference>
<keyword evidence="15" id="KW-1185">Reference proteome</keyword>
<evidence type="ECO:0000313" key="15">
    <source>
        <dbReference type="Proteomes" id="UP000323671"/>
    </source>
</evidence>
<dbReference type="GO" id="GO:0043190">
    <property type="term" value="C:ATP-binding cassette (ABC) transporter complex"/>
    <property type="evidence" value="ECO:0007669"/>
    <property type="project" value="InterPro"/>
</dbReference>
<dbReference type="PRINTS" id="PR00164">
    <property type="entry name" value="ABC2TRNSPORT"/>
</dbReference>
<accession>A0A5C1E4B4</accession>
<comment type="similarity">
    <text evidence="2">Belongs to the ABC-2 integral membrane protein family. Lipooligosaccharide exporter (TC 3.A.1.102) subfamily.</text>
</comment>
<keyword evidence="8 12" id="KW-0812">Transmembrane</keyword>
<keyword evidence="4 12" id="KW-0813">Transport</keyword>
<keyword evidence="6 12" id="KW-1003">Cell membrane</keyword>
<dbReference type="AlphaFoldDB" id="A0A5C1E4B4"/>
<dbReference type="PANTHER" id="PTHR43229:SF2">
    <property type="entry name" value="NODULATION PROTEIN J"/>
    <property type="match status" value="1"/>
</dbReference>
<keyword evidence="5" id="KW-0536">Nodulation</keyword>
<evidence type="ECO:0000256" key="8">
    <source>
        <dbReference type="ARBA" id="ARBA00022692"/>
    </source>
</evidence>
<dbReference type="Proteomes" id="UP000323671">
    <property type="component" value="Chromosome"/>
</dbReference>
<protein>
    <recommendedName>
        <fullName evidence="12">Transport permease protein</fullName>
    </recommendedName>
</protein>
<evidence type="ECO:0000256" key="10">
    <source>
        <dbReference type="ARBA" id="ARBA00023136"/>
    </source>
</evidence>
<dbReference type="NCBIfam" id="TIGR01291">
    <property type="entry name" value="nodJ"/>
    <property type="match status" value="1"/>
</dbReference>
<dbReference type="PANTHER" id="PTHR43229">
    <property type="entry name" value="NODULATION PROTEIN J"/>
    <property type="match status" value="1"/>
</dbReference>
<keyword evidence="10 12" id="KW-0472">Membrane</keyword>
<feature type="transmembrane region" description="Helical" evidence="12">
    <location>
        <begin position="43"/>
        <end position="66"/>
    </location>
</feature>
<dbReference type="InterPro" id="IPR047817">
    <property type="entry name" value="ABC2_TM_bact-type"/>
</dbReference>
<dbReference type="EMBL" id="CP022579">
    <property type="protein sequence ID" value="QEL63535.1"/>
    <property type="molecule type" value="Genomic_DNA"/>
</dbReference>
<dbReference type="Pfam" id="PF01061">
    <property type="entry name" value="ABC2_membrane"/>
    <property type="match status" value="1"/>
</dbReference>
<dbReference type="InterPro" id="IPR000412">
    <property type="entry name" value="ABC_2_transport"/>
</dbReference>
<evidence type="ECO:0000259" key="13">
    <source>
        <dbReference type="PROSITE" id="PS51012"/>
    </source>
</evidence>
<feature type="domain" description="ABC transmembrane type-2" evidence="13">
    <location>
        <begin position="46"/>
        <end position="272"/>
    </location>
</feature>
<name>A0A5C1E4B4_9RHOO</name>
<feature type="transmembrane region" description="Helical" evidence="12">
    <location>
        <begin position="131"/>
        <end position="155"/>
    </location>
</feature>
<comment type="subcellular location">
    <subcellularLocation>
        <location evidence="1 12">Cell inner membrane</location>
        <topology evidence="1 12">Multi-pass membrane protein</topology>
    </subcellularLocation>
</comment>
<evidence type="ECO:0000256" key="9">
    <source>
        <dbReference type="ARBA" id="ARBA00022989"/>
    </source>
</evidence>
<dbReference type="RefSeq" id="WP_149424509.1">
    <property type="nucleotide sequence ID" value="NZ_CP022579.1"/>
</dbReference>
<dbReference type="InterPro" id="IPR051784">
    <property type="entry name" value="Nod_factor_ABC_transporter"/>
</dbReference>
<evidence type="ECO:0000256" key="4">
    <source>
        <dbReference type="ARBA" id="ARBA00022448"/>
    </source>
</evidence>
<comment type="function">
    <text evidence="11">Part of the ABC transporter complex NodIJ involved in the export of the nodulation factors (Nod factors), the bacterial signal molecules that induce symbiosis and subsequent nodulation induction. Nod factors are LCO (lipo-chitin oligosaccharide), a modified beta-1,4-linked N-acetylglucosamine oligosaccharide. This subunit encodes the transporter.</text>
</comment>
<organism evidence="14 15">
    <name type="scientific">Oryzomicrobium terrae</name>
    <dbReference type="NCBI Taxonomy" id="1735038"/>
    <lineage>
        <taxon>Bacteria</taxon>
        <taxon>Pseudomonadati</taxon>
        <taxon>Pseudomonadota</taxon>
        <taxon>Betaproteobacteria</taxon>
        <taxon>Rhodocyclales</taxon>
        <taxon>Rhodocyclaceae</taxon>
        <taxon>Oryzomicrobium</taxon>
    </lineage>
</organism>
<evidence type="ECO:0000256" key="12">
    <source>
        <dbReference type="RuleBase" id="RU361157"/>
    </source>
</evidence>
<keyword evidence="9 12" id="KW-1133">Transmembrane helix</keyword>
<proteinExistence type="inferred from homology"/>
<keyword evidence="7" id="KW-0997">Cell inner membrane</keyword>
<dbReference type="GO" id="GO:0015772">
    <property type="term" value="P:oligosaccharide transport"/>
    <property type="evidence" value="ECO:0007669"/>
    <property type="project" value="InterPro"/>
</dbReference>
<evidence type="ECO:0000256" key="7">
    <source>
        <dbReference type="ARBA" id="ARBA00022519"/>
    </source>
</evidence>
<feature type="transmembrane region" description="Helical" evidence="12">
    <location>
        <begin position="161"/>
        <end position="184"/>
    </location>
</feature>
<dbReference type="PIRSF" id="PIRSF006648">
    <property type="entry name" value="DrrB"/>
    <property type="match status" value="1"/>
</dbReference>